<reference evidence="2" key="1">
    <citation type="submission" date="2016-10" db="EMBL/GenBank/DDBJ databases">
        <authorList>
            <person name="Varghese N."/>
            <person name="Submissions S."/>
        </authorList>
    </citation>
    <scope>NUCLEOTIDE SEQUENCE [LARGE SCALE GENOMIC DNA]</scope>
    <source>
        <strain evidence="2">IMMIB L-1606</strain>
    </source>
</reference>
<proteinExistence type="predicted"/>
<evidence type="ECO:0000313" key="1">
    <source>
        <dbReference type="EMBL" id="SDS98842.1"/>
    </source>
</evidence>
<dbReference type="Gene3D" id="1.20.120.450">
    <property type="entry name" value="dinb family like domain"/>
    <property type="match status" value="1"/>
</dbReference>
<dbReference type="Proteomes" id="UP000198751">
    <property type="component" value="Chromosome I"/>
</dbReference>
<dbReference type="RefSeq" id="WP_091718712.1">
    <property type="nucleotide sequence ID" value="NZ_CAUQLD010000019.1"/>
</dbReference>
<dbReference type="OrthoDB" id="4548523at2"/>
<dbReference type="InterPro" id="IPR034660">
    <property type="entry name" value="DinB/YfiT-like"/>
</dbReference>
<name>A0A1H1WPB3_9MICC</name>
<dbReference type="Pfam" id="PF04978">
    <property type="entry name" value="MST"/>
    <property type="match status" value="1"/>
</dbReference>
<keyword evidence="2" id="KW-1185">Reference proteome</keyword>
<accession>A0A1H1WPB3</accession>
<evidence type="ECO:0008006" key="3">
    <source>
        <dbReference type="Google" id="ProtNLM"/>
    </source>
</evidence>
<dbReference type="EMBL" id="LT629779">
    <property type="protein sequence ID" value="SDS98842.1"/>
    <property type="molecule type" value="Genomic_DNA"/>
</dbReference>
<dbReference type="InterPro" id="IPR007061">
    <property type="entry name" value="MST-like"/>
</dbReference>
<gene>
    <name evidence="1" type="ORF">SAMN04489743_1393</name>
</gene>
<evidence type="ECO:0000313" key="2">
    <source>
        <dbReference type="Proteomes" id="UP000198751"/>
    </source>
</evidence>
<sequence length="159" mass="17497">MSDAPLLAQLASARTHVLRTVEGLNNDQMRRALVPSGWTMTQLLNHLAFDDEMFWISAVLDGDDRAIAALHNGWASEPMTGAEAVTIYKREIARSEAILAAVDLNAPPRWWPPATVFDAPPMSTGREVVFRVLAETSVHAGHLDIVRELIDGHQHLVVS</sequence>
<organism evidence="1 2">
    <name type="scientific">Pseudarthrobacter equi</name>
    <dbReference type="NCBI Taxonomy" id="728066"/>
    <lineage>
        <taxon>Bacteria</taxon>
        <taxon>Bacillati</taxon>
        <taxon>Actinomycetota</taxon>
        <taxon>Actinomycetes</taxon>
        <taxon>Micrococcales</taxon>
        <taxon>Micrococcaceae</taxon>
        <taxon>Pseudarthrobacter</taxon>
    </lineage>
</organism>
<dbReference type="AlphaFoldDB" id="A0A1H1WPB3"/>
<dbReference type="SUPFAM" id="SSF109854">
    <property type="entry name" value="DinB/YfiT-like putative metalloenzymes"/>
    <property type="match status" value="1"/>
</dbReference>
<protein>
    <recommendedName>
        <fullName evidence="3">DinB superfamily protein</fullName>
    </recommendedName>
</protein>